<reference evidence="1" key="2">
    <citation type="submission" date="2022-01" db="EMBL/GenBank/DDBJ databases">
        <authorList>
            <person name="Yamashiro T."/>
            <person name="Shiraishi A."/>
            <person name="Satake H."/>
            <person name="Nakayama K."/>
        </authorList>
    </citation>
    <scope>NUCLEOTIDE SEQUENCE</scope>
</reference>
<sequence>MELMLESQQEQHWAQDLDYEIEFEQQEGLPGVFQYTGGCRAFDEYNVGLSIVDEPEVDKSDLGGSWVWFFLSRINARTMSLSSATSDETAWVEELVLILATTALFLD</sequence>
<organism evidence="1 2">
    <name type="scientific">Tanacetum coccineum</name>
    <dbReference type="NCBI Taxonomy" id="301880"/>
    <lineage>
        <taxon>Eukaryota</taxon>
        <taxon>Viridiplantae</taxon>
        <taxon>Streptophyta</taxon>
        <taxon>Embryophyta</taxon>
        <taxon>Tracheophyta</taxon>
        <taxon>Spermatophyta</taxon>
        <taxon>Magnoliopsida</taxon>
        <taxon>eudicotyledons</taxon>
        <taxon>Gunneridae</taxon>
        <taxon>Pentapetalae</taxon>
        <taxon>asterids</taxon>
        <taxon>campanulids</taxon>
        <taxon>Asterales</taxon>
        <taxon>Asteraceae</taxon>
        <taxon>Asteroideae</taxon>
        <taxon>Anthemideae</taxon>
        <taxon>Anthemidinae</taxon>
        <taxon>Tanacetum</taxon>
    </lineage>
</organism>
<keyword evidence="2" id="KW-1185">Reference proteome</keyword>
<evidence type="ECO:0000313" key="2">
    <source>
        <dbReference type="Proteomes" id="UP001151760"/>
    </source>
</evidence>
<accession>A0ABQ5BZQ8</accession>
<protein>
    <submittedName>
        <fullName evidence="1">Uncharacterized protein</fullName>
    </submittedName>
</protein>
<name>A0ABQ5BZQ8_9ASTR</name>
<evidence type="ECO:0000313" key="1">
    <source>
        <dbReference type="EMBL" id="GJT19808.1"/>
    </source>
</evidence>
<dbReference type="EMBL" id="BQNB010013748">
    <property type="protein sequence ID" value="GJT19808.1"/>
    <property type="molecule type" value="Genomic_DNA"/>
</dbReference>
<dbReference type="Proteomes" id="UP001151760">
    <property type="component" value="Unassembled WGS sequence"/>
</dbReference>
<reference evidence="1" key="1">
    <citation type="journal article" date="2022" name="Int. J. Mol. Sci.">
        <title>Draft Genome of Tanacetum Coccineum: Genomic Comparison of Closely Related Tanacetum-Family Plants.</title>
        <authorList>
            <person name="Yamashiro T."/>
            <person name="Shiraishi A."/>
            <person name="Nakayama K."/>
            <person name="Satake H."/>
        </authorList>
    </citation>
    <scope>NUCLEOTIDE SEQUENCE</scope>
</reference>
<comment type="caution">
    <text evidence="1">The sequence shown here is derived from an EMBL/GenBank/DDBJ whole genome shotgun (WGS) entry which is preliminary data.</text>
</comment>
<gene>
    <name evidence="1" type="ORF">Tco_0878514</name>
</gene>
<proteinExistence type="predicted"/>